<dbReference type="RefSeq" id="WP_345354875.1">
    <property type="nucleotide sequence ID" value="NZ_BAABHJ010000008.1"/>
</dbReference>
<comment type="caution">
    <text evidence="6">The sequence shown here is derived from an EMBL/GenBank/DDBJ whole genome shotgun (WGS) entry which is preliminary data.</text>
</comment>
<evidence type="ECO:0000256" key="2">
    <source>
        <dbReference type="ARBA" id="ARBA00022723"/>
    </source>
</evidence>
<keyword evidence="3" id="KW-0408">Iron</keyword>
<evidence type="ECO:0000256" key="3">
    <source>
        <dbReference type="ARBA" id="ARBA00023004"/>
    </source>
</evidence>
<evidence type="ECO:0000313" key="6">
    <source>
        <dbReference type="EMBL" id="GAA4608955.1"/>
    </source>
</evidence>
<sequence length="385" mass="42748">MSYTVDELVTAYPDMRAPDWAVFGAIGLDRSVVWHRDAAALDALHDAAAAPVGRSVLAAAYGPAVVDDLVGRGWLQRPAELCTEYLLTTAQIEVTAHCNWGCEFCPVSLDRKPPATMPMPLFEEIIDKIAVYDTIRYVTFHFYNEPTLDRFFAERVAVLREYGLKLRLLCNASNLTDEKIALLQQGDTLLQLVVNVPSLDEDEFRALTGYKRPGRTLANVEAALDAGLRVAIVVNGVGQDVERRLEAVRAHFEPRGAAVSSSLISDRAGTLSEDYYQDVHVEGRLRGCSWPVNHAHFSVSGDMFICCNDYYQREKFGNIRSGSVHELMTSEEAVLLRRRVFGVVEAPDDYICRACHDQLPDFSRRQFLPLASFPLNGCGRGGACV</sequence>
<dbReference type="Pfam" id="PF13186">
    <property type="entry name" value="SPASM"/>
    <property type="match status" value="1"/>
</dbReference>
<dbReference type="SFLD" id="SFLDS00029">
    <property type="entry name" value="Radical_SAM"/>
    <property type="match status" value="1"/>
</dbReference>
<dbReference type="Gene3D" id="3.20.20.70">
    <property type="entry name" value="Aldolase class I"/>
    <property type="match status" value="1"/>
</dbReference>
<proteinExistence type="predicted"/>
<dbReference type="Proteomes" id="UP001500212">
    <property type="component" value="Unassembled WGS sequence"/>
</dbReference>
<evidence type="ECO:0000259" key="5">
    <source>
        <dbReference type="PROSITE" id="PS51918"/>
    </source>
</evidence>
<accession>A0ABP8TKS1</accession>
<evidence type="ECO:0000313" key="7">
    <source>
        <dbReference type="Proteomes" id="UP001500212"/>
    </source>
</evidence>
<keyword evidence="7" id="KW-1185">Reference proteome</keyword>
<dbReference type="InterPro" id="IPR023885">
    <property type="entry name" value="4Fe4S-binding_SPASM_dom"/>
</dbReference>
<keyword evidence="2" id="KW-0479">Metal-binding</keyword>
<keyword evidence="4" id="KW-0411">Iron-sulfur</keyword>
<dbReference type="SUPFAM" id="SSF102114">
    <property type="entry name" value="Radical SAM enzymes"/>
    <property type="match status" value="1"/>
</dbReference>
<dbReference type="CDD" id="cd21109">
    <property type="entry name" value="SPASM"/>
    <property type="match status" value="1"/>
</dbReference>
<dbReference type="InterPro" id="IPR006638">
    <property type="entry name" value="Elp3/MiaA/NifB-like_rSAM"/>
</dbReference>
<dbReference type="PANTHER" id="PTHR11228">
    <property type="entry name" value="RADICAL SAM DOMAIN PROTEIN"/>
    <property type="match status" value="1"/>
</dbReference>
<feature type="domain" description="Radical SAM core" evidence="5">
    <location>
        <begin position="84"/>
        <end position="302"/>
    </location>
</feature>
<gene>
    <name evidence="6" type="ORF">GCM10023195_35630</name>
</gene>
<evidence type="ECO:0000256" key="4">
    <source>
        <dbReference type="ARBA" id="ARBA00023014"/>
    </source>
</evidence>
<dbReference type="InterPro" id="IPR007197">
    <property type="entry name" value="rSAM"/>
</dbReference>
<dbReference type="SMART" id="SM00729">
    <property type="entry name" value="Elp3"/>
    <property type="match status" value="1"/>
</dbReference>
<dbReference type="PANTHER" id="PTHR11228:SF35">
    <property type="entry name" value="MOLYBDENUM COFACTOR BIOSYNTHESIS PROTEIN A-RELATED"/>
    <property type="match status" value="1"/>
</dbReference>
<dbReference type="InterPro" id="IPR013785">
    <property type="entry name" value="Aldolase_TIM"/>
</dbReference>
<dbReference type="CDD" id="cd01335">
    <property type="entry name" value="Radical_SAM"/>
    <property type="match status" value="1"/>
</dbReference>
<protein>
    <recommendedName>
        <fullName evidence="5">Radical SAM core domain-containing protein</fullName>
    </recommendedName>
</protein>
<dbReference type="EMBL" id="BAABHJ010000008">
    <property type="protein sequence ID" value="GAA4608955.1"/>
    <property type="molecule type" value="Genomic_DNA"/>
</dbReference>
<name>A0ABP8TKS1_9ACTN</name>
<reference evidence="7" key="1">
    <citation type="journal article" date="2019" name="Int. J. Syst. Evol. Microbiol.">
        <title>The Global Catalogue of Microorganisms (GCM) 10K type strain sequencing project: providing services to taxonomists for standard genome sequencing and annotation.</title>
        <authorList>
            <consortium name="The Broad Institute Genomics Platform"/>
            <consortium name="The Broad Institute Genome Sequencing Center for Infectious Disease"/>
            <person name="Wu L."/>
            <person name="Ma J."/>
        </authorList>
    </citation>
    <scope>NUCLEOTIDE SEQUENCE [LARGE SCALE GENOMIC DNA]</scope>
    <source>
        <strain evidence="7">JCM 17938</strain>
    </source>
</reference>
<dbReference type="InterPro" id="IPR058240">
    <property type="entry name" value="rSAM_sf"/>
</dbReference>
<keyword evidence="1" id="KW-0949">S-adenosyl-L-methionine</keyword>
<dbReference type="PROSITE" id="PS51918">
    <property type="entry name" value="RADICAL_SAM"/>
    <property type="match status" value="1"/>
</dbReference>
<organism evidence="6 7">
    <name type="scientific">Actinoallomurus liliacearum</name>
    <dbReference type="NCBI Taxonomy" id="1080073"/>
    <lineage>
        <taxon>Bacteria</taxon>
        <taxon>Bacillati</taxon>
        <taxon>Actinomycetota</taxon>
        <taxon>Actinomycetes</taxon>
        <taxon>Streptosporangiales</taxon>
        <taxon>Thermomonosporaceae</taxon>
        <taxon>Actinoallomurus</taxon>
    </lineage>
</organism>
<dbReference type="InterPro" id="IPR050377">
    <property type="entry name" value="Radical_SAM_PqqE_MftC-like"/>
</dbReference>
<evidence type="ECO:0000256" key="1">
    <source>
        <dbReference type="ARBA" id="ARBA00022691"/>
    </source>
</evidence>
<dbReference type="Pfam" id="PF04055">
    <property type="entry name" value="Radical_SAM"/>
    <property type="match status" value="1"/>
</dbReference>